<gene>
    <name evidence="2" type="ORF">D1012_09105</name>
</gene>
<evidence type="ECO:0008006" key="4">
    <source>
        <dbReference type="Google" id="ProtNLM"/>
    </source>
</evidence>
<dbReference type="OrthoDB" id="7871110at2"/>
<proteinExistence type="predicted"/>
<keyword evidence="1" id="KW-0472">Membrane</keyword>
<dbReference type="RefSeq" id="WP_118151334.1">
    <property type="nucleotide sequence ID" value="NZ_QWEY01000004.1"/>
</dbReference>
<dbReference type="Proteomes" id="UP000284547">
    <property type="component" value="Unassembled WGS sequence"/>
</dbReference>
<keyword evidence="1" id="KW-0812">Transmembrane</keyword>
<accession>A0A411Z2S6</accession>
<evidence type="ECO:0000313" key="2">
    <source>
        <dbReference type="EMBL" id="RGP37373.1"/>
    </source>
</evidence>
<keyword evidence="1" id="KW-1133">Transmembrane helix</keyword>
<comment type="caution">
    <text evidence="2">The sequence shown here is derived from an EMBL/GenBank/DDBJ whole genome shotgun (WGS) entry which is preliminary data.</text>
</comment>
<name>A0A411Z2S6_9RHOB</name>
<keyword evidence="3" id="KW-1185">Reference proteome</keyword>
<dbReference type="EMBL" id="QWEY01000004">
    <property type="protein sequence ID" value="RGP37373.1"/>
    <property type="molecule type" value="Genomic_DNA"/>
</dbReference>
<sequence length="201" mass="20990">MIETDIHSRLIGWLKIVLPLLALVILSTLFLVARTINPDDAIPYAEVDVEERLREPRMTAPTYAGLTNDGAALTVTGEEARPAVTDGAGASATVLNGVLETPDGARTELVAGAGRIDSATRQILLSGGVTVTSSSGWQVQGDTLSAAMDATDILLPSDVTATGPAGIVTADSMRLTKEAGTEGRYLLVFNGDVKLIYQPAN</sequence>
<protein>
    <recommendedName>
        <fullName evidence="4">LPS export ABC transporter periplasmic protein LptC</fullName>
    </recommendedName>
</protein>
<evidence type="ECO:0000256" key="1">
    <source>
        <dbReference type="SAM" id="Phobius"/>
    </source>
</evidence>
<reference evidence="2 3" key="1">
    <citation type="submission" date="2018-08" db="EMBL/GenBank/DDBJ databases">
        <title>Flavobacterium tibetense sp. nov., isolated from a wetland YonghuCo on Tibetan Plateau.</title>
        <authorList>
            <person name="Phurbu D."/>
            <person name="Lu H."/>
            <person name="Xing P."/>
        </authorList>
    </citation>
    <scope>NUCLEOTIDE SEQUENCE [LARGE SCALE GENOMIC DNA]</scope>
    <source>
        <strain evidence="2 3">DJC</strain>
    </source>
</reference>
<organism evidence="2 3">
    <name type="scientific">Pseudotabrizicola alkalilacus</name>
    <dbReference type="NCBI Taxonomy" id="2305252"/>
    <lineage>
        <taxon>Bacteria</taxon>
        <taxon>Pseudomonadati</taxon>
        <taxon>Pseudomonadota</taxon>
        <taxon>Alphaproteobacteria</taxon>
        <taxon>Rhodobacterales</taxon>
        <taxon>Paracoccaceae</taxon>
        <taxon>Pseudotabrizicola</taxon>
    </lineage>
</organism>
<evidence type="ECO:0000313" key="3">
    <source>
        <dbReference type="Proteomes" id="UP000284547"/>
    </source>
</evidence>
<dbReference type="AlphaFoldDB" id="A0A411Z2S6"/>
<feature type="transmembrane region" description="Helical" evidence="1">
    <location>
        <begin position="12"/>
        <end position="33"/>
    </location>
</feature>